<sequence>MPSQRLPTPTETTSRDQSAPRERSAANRTPLEPDADKLASYLQGHDDITFAQIEKYFPAPNRWSNPLTLYEADSTASDMEVQILQVFNSEGGREMLGGWRIDVVEGKVVLVQPQQGYGGHEDAREKVMEVAGRVERGLLLQLHRVNSWFVVKEGRKTSPWDGWQECV</sequence>
<evidence type="ECO:0000313" key="3">
    <source>
        <dbReference type="Proteomes" id="UP001310890"/>
    </source>
</evidence>
<name>A0AAN7YN39_9PEZI</name>
<dbReference type="EMBL" id="JAVRRL010000093">
    <property type="protein sequence ID" value="KAK5108174.1"/>
    <property type="molecule type" value="Genomic_DNA"/>
</dbReference>
<dbReference type="AlphaFoldDB" id="A0AAN7YN39"/>
<evidence type="ECO:0000313" key="2">
    <source>
        <dbReference type="EMBL" id="KAK5108174.1"/>
    </source>
</evidence>
<comment type="caution">
    <text evidence="2">The sequence shown here is derived from an EMBL/GenBank/DDBJ whole genome shotgun (WGS) entry which is preliminary data.</text>
</comment>
<reference evidence="2" key="1">
    <citation type="submission" date="2023-08" db="EMBL/GenBank/DDBJ databases">
        <title>Black Yeasts Isolated from many extreme environments.</title>
        <authorList>
            <person name="Coleine C."/>
            <person name="Stajich J.E."/>
            <person name="Selbmann L."/>
        </authorList>
    </citation>
    <scope>NUCLEOTIDE SEQUENCE</scope>
    <source>
        <strain evidence="2">CCFEE 5401</strain>
    </source>
</reference>
<feature type="compositionally biased region" description="Polar residues" evidence="1">
    <location>
        <begin position="1"/>
        <end position="17"/>
    </location>
</feature>
<gene>
    <name evidence="2" type="ORF">LTR62_008705</name>
</gene>
<protein>
    <submittedName>
        <fullName evidence="2">Uncharacterized protein</fullName>
    </submittedName>
</protein>
<accession>A0AAN7YN39</accession>
<dbReference type="Proteomes" id="UP001310890">
    <property type="component" value="Unassembled WGS sequence"/>
</dbReference>
<organism evidence="2 3">
    <name type="scientific">Meristemomyces frigidus</name>
    <dbReference type="NCBI Taxonomy" id="1508187"/>
    <lineage>
        <taxon>Eukaryota</taxon>
        <taxon>Fungi</taxon>
        <taxon>Dikarya</taxon>
        <taxon>Ascomycota</taxon>
        <taxon>Pezizomycotina</taxon>
        <taxon>Dothideomycetes</taxon>
        <taxon>Dothideomycetidae</taxon>
        <taxon>Mycosphaerellales</taxon>
        <taxon>Teratosphaeriaceae</taxon>
        <taxon>Meristemomyces</taxon>
    </lineage>
</organism>
<proteinExistence type="predicted"/>
<evidence type="ECO:0000256" key="1">
    <source>
        <dbReference type="SAM" id="MobiDB-lite"/>
    </source>
</evidence>
<feature type="region of interest" description="Disordered" evidence="1">
    <location>
        <begin position="1"/>
        <end position="34"/>
    </location>
</feature>